<evidence type="ECO:0000313" key="5">
    <source>
        <dbReference type="EMBL" id="GAA0873738.1"/>
    </source>
</evidence>
<dbReference type="InterPro" id="IPR044023">
    <property type="entry name" value="Ig_7"/>
</dbReference>
<dbReference type="NCBIfam" id="TIGR04183">
    <property type="entry name" value="Por_Secre_tail"/>
    <property type="match status" value="1"/>
</dbReference>
<dbReference type="Proteomes" id="UP001501126">
    <property type="component" value="Unassembled WGS sequence"/>
</dbReference>
<feature type="domain" description="Secretion system C-terminal sorting" evidence="3">
    <location>
        <begin position="749"/>
        <end position="818"/>
    </location>
</feature>
<evidence type="ECO:0000256" key="2">
    <source>
        <dbReference type="SAM" id="SignalP"/>
    </source>
</evidence>
<organism evidence="5 6">
    <name type="scientific">Wandonia haliotis</name>
    <dbReference type="NCBI Taxonomy" id="574963"/>
    <lineage>
        <taxon>Bacteria</taxon>
        <taxon>Pseudomonadati</taxon>
        <taxon>Bacteroidota</taxon>
        <taxon>Flavobacteriia</taxon>
        <taxon>Flavobacteriales</taxon>
        <taxon>Crocinitomicaceae</taxon>
        <taxon>Wandonia</taxon>
    </lineage>
</organism>
<name>A0ABN1MLF2_9FLAO</name>
<feature type="signal peptide" evidence="2">
    <location>
        <begin position="1"/>
        <end position="19"/>
    </location>
</feature>
<proteinExistence type="predicted"/>
<reference evidence="5 6" key="1">
    <citation type="journal article" date="2019" name="Int. J. Syst. Evol. Microbiol.">
        <title>The Global Catalogue of Microorganisms (GCM) 10K type strain sequencing project: providing services to taxonomists for standard genome sequencing and annotation.</title>
        <authorList>
            <consortium name="The Broad Institute Genomics Platform"/>
            <consortium name="The Broad Institute Genome Sequencing Center for Infectious Disease"/>
            <person name="Wu L."/>
            <person name="Ma J."/>
        </authorList>
    </citation>
    <scope>NUCLEOTIDE SEQUENCE [LARGE SCALE GENOMIC DNA]</scope>
    <source>
        <strain evidence="5 6">JCM 16083</strain>
    </source>
</reference>
<comment type="caution">
    <text evidence="5">The sequence shown here is derived from an EMBL/GenBank/DDBJ whole genome shotgun (WGS) entry which is preliminary data.</text>
</comment>
<gene>
    <name evidence="5" type="ORF">GCM10009118_01460</name>
</gene>
<evidence type="ECO:0000256" key="1">
    <source>
        <dbReference type="ARBA" id="ARBA00022729"/>
    </source>
</evidence>
<protein>
    <recommendedName>
        <fullName evidence="7">Secretion system C-terminal sorting domain-containing protein</fullName>
    </recommendedName>
</protein>
<dbReference type="Gene3D" id="2.60.120.380">
    <property type="match status" value="1"/>
</dbReference>
<dbReference type="Pfam" id="PF19081">
    <property type="entry name" value="Ig_7"/>
    <property type="match status" value="1"/>
</dbReference>
<evidence type="ECO:0008006" key="7">
    <source>
        <dbReference type="Google" id="ProtNLM"/>
    </source>
</evidence>
<accession>A0ABN1MLF2</accession>
<dbReference type="InterPro" id="IPR026444">
    <property type="entry name" value="Secre_tail"/>
</dbReference>
<dbReference type="EMBL" id="BAAAFH010000003">
    <property type="protein sequence ID" value="GAA0873738.1"/>
    <property type="molecule type" value="Genomic_DNA"/>
</dbReference>
<dbReference type="RefSeq" id="WP_343784069.1">
    <property type="nucleotide sequence ID" value="NZ_BAAAFH010000003.1"/>
</dbReference>
<feature type="domain" description="Ig-like" evidence="4">
    <location>
        <begin position="371"/>
        <end position="441"/>
    </location>
</feature>
<evidence type="ECO:0000259" key="4">
    <source>
        <dbReference type="Pfam" id="PF19081"/>
    </source>
</evidence>
<feature type="chain" id="PRO_5045154140" description="Secretion system C-terminal sorting domain-containing protein" evidence="2">
    <location>
        <begin position="20"/>
        <end position="829"/>
    </location>
</feature>
<sequence>MKTLFILVIALSMSVITHAQMANATFTVRFNTITSYEDGGSNNCYEAGDEEYTLAYARFFDNVNGATSGTGCFTCTQNGTGCTYGSVTTMGTRTNTSNILTAQVDAFEDDIGDRCQFNTSWYNDDDCRYNGNVASIDYRVDSYPSNGTYRNWQFGNHNHRLTYSYTWRYSGSANQITPSCTQQVVNYAAGTIRSWSVYLTAGVTYNFNTCSSGTAHDSYLRIYAQDGYTITAQNDDNCGALSSIDFTPTTSGTYYLEVSRFSRQALTTPGVLSYSIVTPTTSTNGGNVTACAGTNSPVLNGNNPVIGSGTWTASHPSVTFSNASSPGSTLSSNTPGTYTATWTINNGGCLSSSNLTASIQPASVAPSGISGTGSVCVGNAATLSVNGGSLSTGAQWEWFTGSCGGTPVGTGSSITVNPGTTQAYYVRASAGSSCPATACASGSVSLPSISGNLSIDGESATCVVQENGWVHFYNTSSGRLLCAINSNGQNLGSVSVTSYVQTAPFNVDACADPQPQFNTATLGRRWVITPQYQPTSAVSVRLYFHANEYNALSPVANANANGNDNTVGYYDLSLSKYTNSVNTALVNSTPFDNCASGSTTLHGPAASGTANSIISGFDANGLYTEYSIGNFSEFWLHGSTINSPLPVTLTHFTAECTESTIDINWVTETEKNSAFYRVEKSSDGISWSLLQEVTAAGTTQMQQNYSVTDNRINAGSVYYRLRQVDTDGTEELYGPIAANCQLPTNEVVVYPNPSNGSFTLEIVSSTEIQSVTIGIYDLNGKLLLTKKSPVVQGVTTIHFNDSQLAKGTYIIKIPGEENYLFVPVKLVVQ</sequence>
<dbReference type="Pfam" id="PF18962">
    <property type="entry name" value="Por_Secre_tail"/>
    <property type="match status" value="1"/>
</dbReference>
<evidence type="ECO:0000259" key="3">
    <source>
        <dbReference type="Pfam" id="PF18962"/>
    </source>
</evidence>
<keyword evidence="1 2" id="KW-0732">Signal</keyword>
<evidence type="ECO:0000313" key="6">
    <source>
        <dbReference type="Proteomes" id="UP001501126"/>
    </source>
</evidence>
<keyword evidence="6" id="KW-1185">Reference proteome</keyword>